<organism evidence="6 7">
    <name type="scientific">Biformimicrobium ophioploci</name>
    <dbReference type="NCBI Taxonomy" id="3036711"/>
    <lineage>
        <taxon>Bacteria</taxon>
        <taxon>Pseudomonadati</taxon>
        <taxon>Pseudomonadota</taxon>
        <taxon>Gammaproteobacteria</taxon>
        <taxon>Cellvibrionales</taxon>
        <taxon>Microbulbiferaceae</taxon>
        <taxon>Biformimicrobium</taxon>
    </lineage>
</organism>
<dbReference type="InterPro" id="IPR036388">
    <property type="entry name" value="WH-like_DNA-bd_sf"/>
</dbReference>
<dbReference type="CDD" id="cd08417">
    <property type="entry name" value="PBP2_Nitroaromatics_like"/>
    <property type="match status" value="1"/>
</dbReference>
<keyword evidence="2" id="KW-0805">Transcription regulation</keyword>
<comment type="caution">
    <text evidence="6">The sequence shown here is derived from an EMBL/GenBank/DDBJ whole genome shotgun (WGS) entry which is preliminary data.</text>
</comment>
<dbReference type="SUPFAM" id="SSF53850">
    <property type="entry name" value="Periplasmic binding protein-like II"/>
    <property type="match status" value="1"/>
</dbReference>
<dbReference type="PANTHER" id="PTHR30118">
    <property type="entry name" value="HTH-TYPE TRANSCRIPTIONAL REGULATOR LEUO-RELATED"/>
    <property type="match status" value="1"/>
</dbReference>
<dbReference type="Pfam" id="PF00126">
    <property type="entry name" value="HTH_1"/>
    <property type="match status" value="1"/>
</dbReference>
<keyword evidence="3" id="KW-0238">DNA-binding</keyword>
<sequence>MHLTRIDLNLFLVIDAIYTERNLTRAAEQLHITQPAMSNALARAREALQDDLFIRVPHGMQPTAFTETIIEQVKSGLQLLQKSAVSKIEFEPATAEKTIRLSMNDMTATMLLPRLMERLQKEAPHMRVECFYVARDQIERELANYSLNFAIDVPMMGNTKLQQHSLGQDRYVCMLRRNHPEIEDSLTLENYLKLGHIHVSSRRTGPGLVDMHLNKLGRRRQIKLRVQHYRSAPHIVERSNLALTAPRSFAQNYDVDYFELPFPVPQVESVLLWHRNAEQDPAHTWLKSLITRAINPY</sequence>
<dbReference type="InterPro" id="IPR005119">
    <property type="entry name" value="LysR_subst-bd"/>
</dbReference>
<evidence type="ECO:0000256" key="1">
    <source>
        <dbReference type="ARBA" id="ARBA00009437"/>
    </source>
</evidence>
<gene>
    <name evidence="6" type="ORF">MNKW57_10430</name>
</gene>
<dbReference type="PANTHER" id="PTHR30118:SF15">
    <property type="entry name" value="TRANSCRIPTIONAL REGULATORY PROTEIN"/>
    <property type="match status" value="1"/>
</dbReference>
<dbReference type="InterPro" id="IPR050389">
    <property type="entry name" value="LysR-type_TF"/>
</dbReference>
<dbReference type="Proteomes" id="UP001224392">
    <property type="component" value="Unassembled WGS sequence"/>
</dbReference>
<comment type="similarity">
    <text evidence="1">Belongs to the LysR transcriptional regulatory family.</text>
</comment>
<evidence type="ECO:0000256" key="4">
    <source>
        <dbReference type="ARBA" id="ARBA00023163"/>
    </source>
</evidence>
<dbReference type="InterPro" id="IPR000847">
    <property type="entry name" value="LysR_HTH_N"/>
</dbReference>
<protein>
    <submittedName>
        <fullName evidence="6">LysR family transcriptional regulator</fullName>
    </submittedName>
</protein>
<feature type="domain" description="HTH lysR-type" evidence="5">
    <location>
        <begin position="6"/>
        <end position="63"/>
    </location>
</feature>
<dbReference type="InterPro" id="IPR037402">
    <property type="entry name" value="YidZ_PBP2"/>
</dbReference>
<accession>A0ABQ6LXH1</accession>
<dbReference type="Gene3D" id="1.10.10.10">
    <property type="entry name" value="Winged helix-like DNA-binding domain superfamily/Winged helix DNA-binding domain"/>
    <property type="match status" value="1"/>
</dbReference>
<name>A0ABQ6LXH1_9GAMM</name>
<dbReference type="Pfam" id="PF03466">
    <property type="entry name" value="LysR_substrate"/>
    <property type="match status" value="1"/>
</dbReference>
<evidence type="ECO:0000256" key="2">
    <source>
        <dbReference type="ARBA" id="ARBA00023015"/>
    </source>
</evidence>
<keyword evidence="4" id="KW-0804">Transcription</keyword>
<dbReference type="Gene3D" id="3.40.190.10">
    <property type="entry name" value="Periplasmic binding protein-like II"/>
    <property type="match status" value="2"/>
</dbReference>
<evidence type="ECO:0000313" key="6">
    <source>
        <dbReference type="EMBL" id="GMG86722.1"/>
    </source>
</evidence>
<dbReference type="PRINTS" id="PR00039">
    <property type="entry name" value="HTHLYSR"/>
</dbReference>
<evidence type="ECO:0000256" key="3">
    <source>
        <dbReference type="ARBA" id="ARBA00023125"/>
    </source>
</evidence>
<keyword evidence="7" id="KW-1185">Reference proteome</keyword>
<evidence type="ECO:0000313" key="7">
    <source>
        <dbReference type="Proteomes" id="UP001224392"/>
    </source>
</evidence>
<dbReference type="RefSeq" id="WP_285763286.1">
    <property type="nucleotide sequence ID" value="NZ_BSYJ01000002.1"/>
</dbReference>
<dbReference type="PROSITE" id="PS50931">
    <property type="entry name" value="HTH_LYSR"/>
    <property type="match status" value="1"/>
</dbReference>
<evidence type="ECO:0000259" key="5">
    <source>
        <dbReference type="PROSITE" id="PS50931"/>
    </source>
</evidence>
<dbReference type="InterPro" id="IPR036390">
    <property type="entry name" value="WH_DNA-bd_sf"/>
</dbReference>
<proteinExistence type="inferred from homology"/>
<dbReference type="SUPFAM" id="SSF46785">
    <property type="entry name" value="Winged helix' DNA-binding domain"/>
    <property type="match status" value="1"/>
</dbReference>
<dbReference type="EMBL" id="BSYJ01000002">
    <property type="protein sequence ID" value="GMG86722.1"/>
    <property type="molecule type" value="Genomic_DNA"/>
</dbReference>
<reference evidence="6 7" key="1">
    <citation type="submission" date="2023-04" db="EMBL/GenBank/DDBJ databases">
        <title>Marinobulbifer ophiurae gen. nov., sp. Nov., isolate from tissue of brittle star Ophioplocus japonicus.</title>
        <authorList>
            <person name="Kawano K."/>
            <person name="Sawayama S."/>
            <person name="Nakagawa S."/>
        </authorList>
    </citation>
    <scope>NUCLEOTIDE SEQUENCE [LARGE SCALE GENOMIC DNA]</scope>
    <source>
        <strain evidence="6 7">NKW57</strain>
    </source>
</reference>